<evidence type="ECO:0000313" key="3">
    <source>
        <dbReference type="Proteomes" id="UP000489961"/>
    </source>
</evidence>
<evidence type="ECO:0008006" key="4">
    <source>
        <dbReference type="Google" id="ProtNLM"/>
    </source>
</evidence>
<gene>
    <name evidence="2" type="ORF">SFB21_1107</name>
</gene>
<evidence type="ECO:0000256" key="1">
    <source>
        <dbReference type="SAM" id="Coils"/>
    </source>
</evidence>
<sequence>MNQNVETLLKNVSQELRILETARKRYAKQLATDFSIFNYISTDEMMLSRIIADLLNPQGDHAQGTSFLELFLAQLSNAPTYKQLDLTQAEVSTEVKTFRNNTQRRMDIYIQIPFADHTDKFGICIENKPYAADQKNQLADYAKEISQRHKNNKWHIIYLTGNNNDPSPISISLNQFTELQSQNFFTKLSYLQLVEWLNHCKSKSINEKVNSFLTAFIIFITKQFSGIEDMSEQQSLLNLISANDDYIKATFEIIAAKDKIQDQLVKEFEIQLINACKKKNWYVNGSFSRDKATGLNICFEQPHQHINYIVQFYANNYGDFFWGLSRKEATFKAPELWIEIFQIMTETFSTDKVKKSEWWPYYIDQKYPFNWQSHSEVWSMIRPGTLCSTVMDYAEKTYQALKEHGLLERL</sequence>
<proteinExistence type="predicted"/>
<comment type="caution">
    <text evidence="2">The sequence shown here is derived from an EMBL/GenBank/DDBJ whole genome shotgun (WGS) entry which is preliminary data.</text>
</comment>
<dbReference type="Pfam" id="PF14281">
    <property type="entry name" value="PDDEXK_4"/>
    <property type="match status" value="1"/>
</dbReference>
<dbReference type="EMBL" id="CADDTS010000022">
    <property type="protein sequence ID" value="CAB1212518.1"/>
    <property type="molecule type" value="Genomic_DNA"/>
</dbReference>
<protein>
    <recommendedName>
        <fullName evidence="4">PD-(D/E)XK nuclease family protein</fullName>
    </recommendedName>
</protein>
<reference evidence="2 3" key="1">
    <citation type="submission" date="2020-02" db="EMBL/GenBank/DDBJ databases">
        <authorList>
            <person name="Chaudhuri R."/>
        </authorList>
    </citation>
    <scope>NUCLEOTIDE SEQUENCE [LARGE SCALE GENOMIC DNA]</scope>
    <source>
        <strain evidence="2">SFB21</strain>
    </source>
</reference>
<evidence type="ECO:0000313" key="2">
    <source>
        <dbReference type="EMBL" id="CAB1212518.1"/>
    </source>
</evidence>
<name>A0A811GC42_9GAMM</name>
<dbReference type="RefSeq" id="WP_174559047.1">
    <property type="nucleotide sequence ID" value="NZ_CADDTS010000022.1"/>
</dbReference>
<accession>A0A811GC42</accession>
<feature type="coiled-coil region" evidence="1">
    <location>
        <begin position="2"/>
        <end position="29"/>
    </location>
</feature>
<keyword evidence="1" id="KW-0175">Coiled coil</keyword>
<dbReference type="Proteomes" id="UP000489961">
    <property type="component" value="Unassembled WGS sequence"/>
</dbReference>
<dbReference type="InterPro" id="IPR029470">
    <property type="entry name" value="PDDEXK_4"/>
</dbReference>
<dbReference type="AlphaFoldDB" id="A0A811GC42"/>
<organism evidence="2 3">
    <name type="scientific">Acinetobacter bouvetii</name>
    <dbReference type="NCBI Taxonomy" id="202951"/>
    <lineage>
        <taxon>Bacteria</taxon>
        <taxon>Pseudomonadati</taxon>
        <taxon>Pseudomonadota</taxon>
        <taxon>Gammaproteobacteria</taxon>
        <taxon>Moraxellales</taxon>
        <taxon>Moraxellaceae</taxon>
        <taxon>Acinetobacter</taxon>
    </lineage>
</organism>